<reference evidence="1" key="1">
    <citation type="journal article" date="2012" name="J. Bacteriol.">
        <title>Genome sequences of type strains of seven species of the marine bacterium Pseudoalteromonas.</title>
        <authorList>
            <person name="Xie B.B."/>
            <person name="Shu Y.L."/>
            <person name="Qin Q.L."/>
            <person name="Rong J.C."/>
            <person name="Zhang X.Y."/>
            <person name="Chen X.L."/>
            <person name="Shi M."/>
            <person name="He H.L."/>
            <person name="Zhou B.C."/>
            <person name="Zhang Y.Z."/>
        </authorList>
    </citation>
    <scope>NUCLEOTIDE SEQUENCE</scope>
    <source>
        <strain evidence="1">DSM 8771</strain>
    </source>
</reference>
<proteinExistence type="predicted"/>
<name>A0AAD4FQ80_9GAMM</name>
<organism evidence="1 2">
    <name type="scientific">Pseudoalteromonas citrea</name>
    <dbReference type="NCBI Taxonomy" id="43655"/>
    <lineage>
        <taxon>Bacteria</taxon>
        <taxon>Pseudomonadati</taxon>
        <taxon>Pseudomonadota</taxon>
        <taxon>Gammaproteobacteria</taxon>
        <taxon>Alteromonadales</taxon>
        <taxon>Pseudoalteromonadaceae</taxon>
        <taxon>Pseudoalteromonas</taxon>
    </lineage>
</organism>
<dbReference type="Proteomes" id="UP000016487">
    <property type="component" value="Unassembled WGS sequence"/>
</dbReference>
<comment type="caution">
    <text evidence="1">The sequence shown here is derived from an EMBL/GenBank/DDBJ whole genome shotgun (WGS) entry which is preliminary data.</text>
</comment>
<dbReference type="RefSeq" id="WP_010364237.1">
    <property type="nucleotide sequence ID" value="NZ_AHBZ03000027.1"/>
</dbReference>
<sequence length="105" mass="11554">MNEQKSVENAINAFYKVAGLNIKFNGSINNKVAEIFGKMIIETQKCTTALNWVPRPTGGKATISWVAKNFTRSVLRQLEEGQSLICAKTAVLRFKSPLHLAAMGV</sequence>
<evidence type="ECO:0000313" key="1">
    <source>
        <dbReference type="EMBL" id="KAF7764865.1"/>
    </source>
</evidence>
<dbReference type="AlphaFoldDB" id="A0AAD4FQ80"/>
<protein>
    <submittedName>
        <fullName evidence="1">Uncharacterized protein</fullName>
    </submittedName>
</protein>
<dbReference type="EMBL" id="AHBZ03000027">
    <property type="protein sequence ID" value="KAF7764865.1"/>
    <property type="molecule type" value="Genomic_DNA"/>
</dbReference>
<gene>
    <name evidence="1" type="ORF">PCIT_b0956</name>
</gene>
<accession>A0AAD4FQ80</accession>
<reference evidence="1" key="2">
    <citation type="submission" date="2015-03" db="EMBL/GenBank/DDBJ databases">
        <title>Genome sequence of Pseudoalteromonas citrea.</title>
        <authorList>
            <person name="Xie B.-B."/>
            <person name="Rong J.-C."/>
            <person name="Qin Q.-L."/>
            <person name="Zhang Y.-Z."/>
        </authorList>
    </citation>
    <scope>NUCLEOTIDE SEQUENCE</scope>
    <source>
        <strain evidence="1">DSM 8771</strain>
    </source>
</reference>
<evidence type="ECO:0000313" key="2">
    <source>
        <dbReference type="Proteomes" id="UP000016487"/>
    </source>
</evidence>